<evidence type="ECO:0000313" key="14">
    <source>
        <dbReference type="EMBL" id="KRM09314.1"/>
    </source>
</evidence>
<dbReference type="InterPro" id="IPR005720">
    <property type="entry name" value="Dihydroorotate_DH_cat"/>
</dbReference>
<protein>
    <recommendedName>
        <fullName evidence="7">dihydroorotate oxidase (fumarate)</fullName>
        <ecNumber evidence="7">1.3.98.1</ecNumber>
    </recommendedName>
</protein>
<evidence type="ECO:0000256" key="6">
    <source>
        <dbReference type="ARBA" id="ARBA00011738"/>
    </source>
</evidence>
<gene>
    <name evidence="14" type="ORF">FD41_GL002679</name>
</gene>
<comment type="subunit">
    <text evidence="6">Homodimer.</text>
</comment>
<evidence type="ECO:0000256" key="1">
    <source>
        <dbReference type="ARBA" id="ARBA00001694"/>
    </source>
</evidence>
<dbReference type="PROSITE" id="PS00912">
    <property type="entry name" value="DHODEHASE_2"/>
    <property type="match status" value="1"/>
</dbReference>
<evidence type="ECO:0000256" key="10">
    <source>
        <dbReference type="ARBA" id="ARBA00022643"/>
    </source>
</evidence>
<dbReference type="NCBIfam" id="NF002702">
    <property type="entry name" value="PRK02506.1"/>
    <property type="match status" value="1"/>
</dbReference>
<dbReference type="InterPro" id="IPR023359">
    <property type="entry name" value="Dihydro_DH_chainA_dom2"/>
</dbReference>
<dbReference type="UniPathway" id="UPA00070"/>
<dbReference type="PANTHER" id="PTHR48109">
    <property type="entry name" value="DIHYDROOROTATE DEHYDROGENASE (QUINONE), MITOCHONDRIAL-RELATED"/>
    <property type="match status" value="1"/>
</dbReference>
<keyword evidence="8" id="KW-0963">Cytoplasm</keyword>
<dbReference type="AlphaFoldDB" id="A0A0R1VUV9"/>
<organism evidence="14 15">
    <name type="scientific">Lentilactobacillus farraginis DSM 18382 = JCM 14108</name>
    <dbReference type="NCBI Taxonomy" id="1423743"/>
    <lineage>
        <taxon>Bacteria</taxon>
        <taxon>Bacillati</taxon>
        <taxon>Bacillota</taxon>
        <taxon>Bacilli</taxon>
        <taxon>Lactobacillales</taxon>
        <taxon>Lactobacillaceae</taxon>
        <taxon>Lentilactobacillus</taxon>
    </lineage>
</organism>
<reference evidence="14 15" key="1">
    <citation type="journal article" date="2015" name="Genome Announc.">
        <title>Expanding the biotechnology potential of lactobacilli through comparative genomics of 213 strains and associated genera.</title>
        <authorList>
            <person name="Sun Z."/>
            <person name="Harris H.M."/>
            <person name="McCann A."/>
            <person name="Guo C."/>
            <person name="Argimon S."/>
            <person name="Zhang W."/>
            <person name="Yang X."/>
            <person name="Jeffery I.B."/>
            <person name="Cooney J.C."/>
            <person name="Kagawa T.F."/>
            <person name="Liu W."/>
            <person name="Song Y."/>
            <person name="Salvetti E."/>
            <person name="Wrobel A."/>
            <person name="Rasinkangas P."/>
            <person name="Parkhill J."/>
            <person name="Rea M.C."/>
            <person name="O'Sullivan O."/>
            <person name="Ritari J."/>
            <person name="Douillard F.P."/>
            <person name="Paul Ross R."/>
            <person name="Yang R."/>
            <person name="Briner A.E."/>
            <person name="Felis G.E."/>
            <person name="de Vos W.M."/>
            <person name="Barrangou R."/>
            <person name="Klaenhammer T.R."/>
            <person name="Caufield P.W."/>
            <person name="Cui Y."/>
            <person name="Zhang H."/>
            <person name="O'Toole P.W."/>
        </authorList>
    </citation>
    <scope>NUCLEOTIDE SEQUENCE [LARGE SCALE GENOMIC DNA]</scope>
    <source>
        <strain evidence="14 15">DSM 18382</strain>
    </source>
</reference>
<dbReference type="EC" id="1.3.98.1" evidence="7"/>
<keyword evidence="10" id="KW-0288">FMN</keyword>
<dbReference type="InterPro" id="IPR012135">
    <property type="entry name" value="Dihydroorotate_DH_1_2"/>
</dbReference>
<dbReference type="CDD" id="cd04741">
    <property type="entry name" value="DHOD_1A_like"/>
    <property type="match status" value="1"/>
</dbReference>
<evidence type="ECO:0000256" key="4">
    <source>
        <dbReference type="ARBA" id="ARBA00004725"/>
    </source>
</evidence>
<evidence type="ECO:0000256" key="9">
    <source>
        <dbReference type="ARBA" id="ARBA00022630"/>
    </source>
</evidence>
<comment type="cofactor">
    <cofactor evidence="2">
        <name>FMN</name>
        <dbReference type="ChEBI" id="CHEBI:58210"/>
    </cofactor>
</comment>
<evidence type="ECO:0000313" key="15">
    <source>
        <dbReference type="Proteomes" id="UP000051966"/>
    </source>
</evidence>
<dbReference type="InterPro" id="IPR013785">
    <property type="entry name" value="Aldolase_TIM"/>
</dbReference>
<evidence type="ECO:0000256" key="5">
    <source>
        <dbReference type="ARBA" id="ARBA00008008"/>
    </source>
</evidence>
<name>A0A0R1VUV9_9LACO</name>
<dbReference type="PIRSF" id="PIRSF000164">
    <property type="entry name" value="DHO_oxidase"/>
    <property type="match status" value="1"/>
</dbReference>
<dbReference type="InterPro" id="IPR033886">
    <property type="entry name" value="DHOD_1A"/>
</dbReference>
<dbReference type="Pfam" id="PF01180">
    <property type="entry name" value="DHO_dh"/>
    <property type="match status" value="1"/>
</dbReference>
<evidence type="ECO:0000256" key="12">
    <source>
        <dbReference type="ARBA" id="ARBA00023002"/>
    </source>
</evidence>
<evidence type="ECO:0000256" key="8">
    <source>
        <dbReference type="ARBA" id="ARBA00022490"/>
    </source>
</evidence>
<sequence length="315" mass="34321">MLQNKISLKANIGKYRFNNVLLNAAGIRCATTDELTKILHSTAGGCVTKSATPQPREGNESPRMKATPMGCINSMGLPNHGLDYYLKFAEENQDKNDNQVILSIAGLSVDQNLEMLHKIQDSSFTGLTELNLSCPNIKGESQIAYDFEAVRDILTKAFKFFKKDIGIKLPPYFDLHQFDQIAAVLNDFPIAYVNSINSIGNGLVVNADTESVVIKPKGGFGGLGGDYVKPTALANVRGLRLRLKPEIAIIGTGGIKSGRDVFEHILCGANVVQIGTAFGFDGVSIFDRISKELKEIMAEKGYTSLDDFRGKLKTL</sequence>
<dbReference type="EMBL" id="AZFY01000050">
    <property type="protein sequence ID" value="KRM09314.1"/>
    <property type="molecule type" value="Genomic_DNA"/>
</dbReference>
<evidence type="ECO:0000256" key="2">
    <source>
        <dbReference type="ARBA" id="ARBA00001917"/>
    </source>
</evidence>
<dbReference type="InterPro" id="IPR001295">
    <property type="entry name" value="Dihydroorotate_DH_CS"/>
</dbReference>
<keyword evidence="12" id="KW-0560">Oxidoreductase</keyword>
<evidence type="ECO:0000259" key="13">
    <source>
        <dbReference type="Pfam" id="PF01180"/>
    </source>
</evidence>
<keyword evidence="15" id="KW-1185">Reference proteome</keyword>
<dbReference type="GO" id="GO:0005737">
    <property type="term" value="C:cytoplasm"/>
    <property type="evidence" value="ECO:0007669"/>
    <property type="project" value="UniProtKB-SubCell"/>
</dbReference>
<dbReference type="PROSITE" id="PS00911">
    <property type="entry name" value="DHODEHASE_1"/>
    <property type="match status" value="1"/>
</dbReference>
<dbReference type="GO" id="GO:0044205">
    <property type="term" value="P:'de novo' UMP biosynthetic process"/>
    <property type="evidence" value="ECO:0007669"/>
    <property type="project" value="UniProtKB-UniPathway"/>
</dbReference>
<keyword evidence="9" id="KW-0285">Flavoprotein</keyword>
<comment type="similarity">
    <text evidence="5">Belongs to the dihydroorotate dehydrogenase family. Type 1 subfamily.</text>
</comment>
<dbReference type="Gene3D" id="2.30.26.10">
    <property type="entry name" value="Dihydroorotate Dehydrogenase A, chain A, domain 2"/>
    <property type="match status" value="1"/>
</dbReference>
<feature type="domain" description="Dihydroorotate dehydrogenase catalytic" evidence="13">
    <location>
        <begin position="8"/>
        <end position="297"/>
    </location>
</feature>
<comment type="pathway">
    <text evidence="4">Pyrimidine metabolism; UMP biosynthesis via de novo pathway.</text>
</comment>
<evidence type="ECO:0000256" key="11">
    <source>
        <dbReference type="ARBA" id="ARBA00022975"/>
    </source>
</evidence>
<dbReference type="InterPro" id="IPR050074">
    <property type="entry name" value="DHO_dehydrogenase"/>
</dbReference>
<dbReference type="PANTHER" id="PTHR48109:SF1">
    <property type="entry name" value="DIHYDROOROTATE DEHYDROGENASE (FUMARATE)"/>
    <property type="match status" value="1"/>
</dbReference>
<evidence type="ECO:0000256" key="7">
    <source>
        <dbReference type="ARBA" id="ARBA00011911"/>
    </source>
</evidence>
<dbReference type="GO" id="GO:1990663">
    <property type="term" value="F:dihydroorotate dehydrogenase (fumarate) activity"/>
    <property type="evidence" value="ECO:0007669"/>
    <property type="project" value="UniProtKB-EC"/>
</dbReference>
<dbReference type="OrthoDB" id="9794954at2"/>
<dbReference type="RefSeq" id="WP_056983769.1">
    <property type="nucleotide sequence ID" value="NZ_AZFY01000050.1"/>
</dbReference>
<dbReference type="Proteomes" id="UP000051966">
    <property type="component" value="Unassembled WGS sequence"/>
</dbReference>
<dbReference type="GO" id="GO:0006207">
    <property type="term" value="P:'de novo' pyrimidine nucleobase biosynthetic process"/>
    <property type="evidence" value="ECO:0007669"/>
    <property type="project" value="InterPro"/>
</dbReference>
<dbReference type="Gene3D" id="3.20.20.70">
    <property type="entry name" value="Aldolase class I"/>
    <property type="match status" value="1"/>
</dbReference>
<proteinExistence type="inferred from homology"/>
<keyword evidence="11" id="KW-0665">Pyrimidine biosynthesis</keyword>
<dbReference type="PATRIC" id="fig|1423743.5.peg.2755"/>
<evidence type="ECO:0000256" key="3">
    <source>
        <dbReference type="ARBA" id="ARBA00004496"/>
    </source>
</evidence>
<comment type="subcellular location">
    <subcellularLocation>
        <location evidence="3">Cytoplasm</location>
    </subcellularLocation>
</comment>
<dbReference type="SUPFAM" id="SSF51395">
    <property type="entry name" value="FMN-linked oxidoreductases"/>
    <property type="match status" value="1"/>
</dbReference>
<comment type="catalytic activity">
    <reaction evidence="1">
        <text>(S)-dihydroorotate + fumarate = orotate + succinate</text>
        <dbReference type="Rhea" id="RHEA:30059"/>
        <dbReference type="ChEBI" id="CHEBI:29806"/>
        <dbReference type="ChEBI" id="CHEBI:30031"/>
        <dbReference type="ChEBI" id="CHEBI:30839"/>
        <dbReference type="ChEBI" id="CHEBI:30864"/>
        <dbReference type="EC" id="1.3.98.1"/>
    </reaction>
</comment>
<accession>A0A0R1VUV9</accession>
<comment type="caution">
    <text evidence="14">The sequence shown here is derived from an EMBL/GenBank/DDBJ whole genome shotgun (WGS) entry which is preliminary data.</text>
</comment>
<dbReference type="FunFam" id="3.20.20.70:FF:000027">
    <property type="entry name" value="Dihydropyrimidine dehydrogenase [NADP(+)]"/>
    <property type="match status" value="1"/>
</dbReference>